<dbReference type="AlphaFoldDB" id="A0AAE0ZFE4"/>
<evidence type="ECO:0000256" key="1">
    <source>
        <dbReference type="SAM" id="MobiDB-lite"/>
    </source>
</evidence>
<organism evidence="2 3">
    <name type="scientific">Elysia crispata</name>
    <name type="common">lettuce slug</name>
    <dbReference type="NCBI Taxonomy" id="231223"/>
    <lineage>
        <taxon>Eukaryota</taxon>
        <taxon>Metazoa</taxon>
        <taxon>Spiralia</taxon>
        <taxon>Lophotrochozoa</taxon>
        <taxon>Mollusca</taxon>
        <taxon>Gastropoda</taxon>
        <taxon>Heterobranchia</taxon>
        <taxon>Euthyneura</taxon>
        <taxon>Panpulmonata</taxon>
        <taxon>Sacoglossa</taxon>
        <taxon>Placobranchoidea</taxon>
        <taxon>Plakobranchidae</taxon>
        <taxon>Elysia</taxon>
    </lineage>
</organism>
<sequence length="258" mass="28811">MSVLLGKKMGSPRCALSVAVKENGMLVYVCVLSKGDDFYFFPCKLCPENTFEANVNLSFIFHSVFSLCLEEKKSIPSRMNWSPPSLEPPVVPSQDMMLTHFWRRHPPPPPSTSPPTRGSRRGKNDDAIVLQMTKYSEIARRIDRLCLSQPRPGRDGDVPRQGVTQFVQSQTTPRVGHVIESKNMASRKLQILVKVVAFAKYRLSELAVVCSSPVPVQRTSASSKNWSRLTSHTRHCGLVWNGYRAGHTKLPQVASSST</sequence>
<gene>
    <name evidence="2" type="ORF">RRG08_031110</name>
</gene>
<evidence type="ECO:0000313" key="2">
    <source>
        <dbReference type="EMBL" id="KAK3768318.1"/>
    </source>
</evidence>
<protein>
    <submittedName>
        <fullName evidence="2">Uncharacterized protein</fullName>
    </submittedName>
</protein>
<accession>A0AAE0ZFE4</accession>
<reference evidence="2" key="1">
    <citation type="journal article" date="2023" name="G3 (Bethesda)">
        <title>A reference genome for the long-term kleptoplast-retaining sea slug Elysia crispata morphotype clarki.</title>
        <authorList>
            <person name="Eastman K.E."/>
            <person name="Pendleton A.L."/>
            <person name="Shaikh M.A."/>
            <person name="Suttiyut T."/>
            <person name="Ogas R."/>
            <person name="Tomko P."/>
            <person name="Gavelis G."/>
            <person name="Widhalm J.R."/>
            <person name="Wisecaver J.H."/>
        </authorList>
    </citation>
    <scope>NUCLEOTIDE SEQUENCE</scope>
    <source>
        <strain evidence="2">ECLA1</strain>
    </source>
</reference>
<dbReference type="EMBL" id="JAWDGP010004062">
    <property type="protein sequence ID" value="KAK3768318.1"/>
    <property type="molecule type" value="Genomic_DNA"/>
</dbReference>
<dbReference type="Proteomes" id="UP001283361">
    <property type="component" value="Unassembled WGS sequence"/>
</dbReference>
<evidence type="ECO:0000313" key="3">
    <source>
        <dbReference type="Proteomes" id="UP001283361"/>
    </source>
</evidence>
<comment type="caution">
    <text evidence="2">The sequence shown here is derived from an EMBL/GenBank/DDBJ whole genome shotgun (WGS) entry which is preliminary data.</text>
</comment>
<keyword evidence="3" id="KW-1185">Reference proteome</keyword>
<name>A0AAE0ZFE4_9GAST</name>
<proteinExistence type="predicted"/>
<feature type="region of interest" description="Disordered" evidence="1">
    <location>
        <begin position="100"/>
        <end position="126"/>
    </location>
</feature>